<evidence type="ECO:0000256" key="8">
    <source>
        <dbReference type="ARBA" id="ARBA00023288"/>
    </source>
</evidence>
<organism evidence="11 12">
    <name type="scientific">Bordetella petrii (strain ATCC BAA-461 / DSM 12804 / CCUG 43448 / CIP 107267 / Se-1111R)</name>
    <dbReference type="NCBI Taxonomy" id="340100"/>
    <lineage>
        <taxon>Bacteria</taxon>
        <taxon>Pseudomonadati</taxon>
        <taxon>Pseudomonadota</taxon>
        <taxon>Betaproteobacteria</taxon>
        <taxon>Burkholderiales</taxon>
        <taxon>Alcaligenaceae</taxon>
        <taxon>Bordetella</taxon>
    </lineage>
</organism>
<comment type="similarity">
    <text evidence="2 9">Belongs to the outer membrane factor (OMF) (TC 1.B.17) family.</text>
</comment>
<name>A9ITF0_BORPD</name>
<proteinExistence type="inferred from homology"/>
<dbReference type="PANTHER" id="PTHR30203:SF20">
    <property type="entry name" value="MULTIDRUG RESISTANCE OUTER MEMBRANE PROTEIN MDTP-RELATED"/>
    <property type="match status" value="1"/>
</dbReference>
<dbReference type="PANTHER" id="PTHR30203">
    <property type="entry name" value="OUTER MEMBRANE CATION EFFLUX PROTEIN"/>
    <property type="match status" value="1"/>
</dbReference>
<evidence type="ECO:0000256" key="10">
    <source>
        <dbReference type="SAM" id="Coils"/>
    </source>
</evidence>
<feature type="coiled-coil region" evidence="10">
    <location>
        <begin position="241"/>
        <end position="275"/>
    </location>
</feature>
<evidence type="ECO:0000256" key="7">
    <source>
        <dbReference type="ARBA" id="ARBA00023139"/>
    </source>
</evidence>
<keyword evidence="4 9" id="KW-0812">Transmembrane</keyword>
<evidence type="ECO:0000256" key="2">
    <source>
        <dbReference type="ARBA" id="ARBA00007613"/>
    </source>
</evidence>
<dbReference type="STRING" id="94624.Bpet3074"/>
<dbReference type="InterPro" id="IPR010131">
    <property type="entry name" value="MdtP/NodT-like"/>
</dbReference>
<evidence type="ECO:0000256" key="4">
    <source>
        <dbReference type="ARBA" id="ARBA00022692"/>
    </source>
</evidence>
<gene>
    <name evidence="11" type="ordered locus">Bpet3074</name>
</gene>
<evidence type="ECO:0000313" key="12">
    <source>
        <dbReference type="Proteomes" id="UP000001225"/>
    </source>
</evidence>
<dbReference type="Proteomes" id="UP000001225">
    <property type="component" value="Chromosome"/>
</dbReference>
<dbReference type="InterPro" id="IPR003423">
    <property type="entry name" value="OMP_efflux"/>
</dbReference>
<keyword evidence="3 9" id="KW-1134">Transmembrane beta strand</keyword>
<dbReference type="Pfam" id="PF02321">
    <property type="entry name" value="OEP"/>
    <property type="match status" value="2"/>
</dbReference>
<dbReference type="KEGG" id="bpt:Bpet3074"/>
<dbReference type="AlphaFoldDB" id="A9ITF0"/>
<evidence type="ECO:0000256" key="9">
    <source>
        <dbReference type="RuleBase" id="RU362097"/>
    </source>
</evidence>
<evidence type="ECO:0000256" key="3">
    <source>
        <dbReference type="ARBA" id="ARBA00022452"/>
    </source>
</evidence>
<dbReference type="NCBIfam" id="TIGR01845">
    <property type="entry name" value="outer_NodT"/>
    <property type="match status" value="1"/>
</dbReference>
<comment type="subcellular location">
    <subcellularLocation>
        <location evidence="9">Cell membrane</location>
        <topology evidence="9">Lipid-anchor</topology>
    </subcellularLocation>
    <subcellularLocation>
        <location evidence="1">Membrane</location>
    </subcellularLocation>
</comment>
<dbReference type="eggNOG" id="COG1538">
    <property type="taxonomic scope" value="Bacteria"/>
</dbReference>
<dbReference type="EMBL" id="AM902716">
    <property type="protein sequence ID" value="CAP43416.1"/>
    <property type="molecule type" value="Genomic_DNA"/>
</dbReference>
<dbReference type="GO" id="GO:0005886">
    <property type="term" value="C:plasma membrane"/>
    <property type="evidence" value="ECO:0007669"/>
    <property type="project" value="UniProtKB-SubCell"/>
</dbReference>
<keyword evidence="6 9" id="KW-0472">Membrane</keyword>
<dbReference type="Gene3D" id="1.20.1600.10">
    <property type="entry name" value="Outer membrane efflux proteins (OEP)"/>
    <property type="match status" value="1"/>
</dbReference>
<dbReference type="Gene3D" id="2.20.200.10">
    <property type="entry name" value="Outer membrane efflux proteins (OEP)"/>
    <property type="match status" value="1"/>
</dbReference>
<reference evidence="11 12" key="1">
    <citation type="journal article" date="2008" name="BMC Genomics">
        <title>The missing link: Bordetella petrii is endowed with both the metabolic versatility of environmental bacteria and virulence traits of pathogenic Bordetellae.</title>
        <authorList>
            <person name="Gross R."/>
            <person name="Guzman C.A."/>
            <person name="Sebaihia M."/>
            <person name="Martins Dos Santos V.A."/>
            <person name="Pieper D.H."/>
            <person name="Koebnik R."/>
            <person name="Lechner M."/>
            <person name="Bartels D."/>
            <person name="Buhrmester J."/>
            <person name="Choudhuri J.V."/>
            <person name="Ebensen T."/>
            <person name="Gaigalat L."/>
            <person name="Herrmann S."/>
            <person name="Khachane A.N."/>
            <person name="Larisch C."/>
            <person name="Link S."/>
            <person name="Linke B."/>
            <person name="Meyer F."/>
            <person name="Mormann S."/>
            <person name="Nakunst D."/>
            <person name="Rueckert C."/>
            <person name="Schneiker-Bekel S."/>
            <person name="Schulze K."/>
            <person name="Vorhoelter F.J."/>
            <person name="Yevsa T."/>
            <person name="Engle J.T."/>
            <person name="Goldman W.E."/>
            <person name="Puehler A."/>
            <person name="Goebel U.B."/>
            <person name="Goesmann A."/>
            <person name="Bloecker H."/>
            <person name="Kaiser O."/>
            <person name="Martinez-Arias R."/>
        </authorList>
    </citation>
    <scope>NUCLEOTIDE SEQUENCE [LARGE SCALE GENOMIC DNA]</scope>
    <source>
        <strain evidence="12">ATCC BAA-461 / DSM 12804 / CCUG 43448 / CIP 107267 / Se-1111R</strain>
    </source>
</reference>
<accession>A9ITF0</accession>
<keyword evidence="10" id="KW-0175">Coiled coil</keyword>
<dbReference type="SUPFAM" id="SSF56954">
    <property type="entry name" value="Outer membrane efflux proteins (OEP)"/>
    <property type="match status" value="1"/>
</dbReference>
<keyword evidence="5" id="KW-0732">Signal</keyword>
<evidence type="ECO:0000256" key="5">
    <source>
        <dbReference type="ARBA" id="ARBA00022729"/>
    </source>
</evidence>
<protein>
    <submittedName>
        <fullName evidence="11">Probable outer membrane efflux protein</fullName>
    </submittedName>
</protein>
<sequence>MLYSRLRSTNCLGKYSLINNFQQNVRMKTLIPMALLLVLSGCAWMAPTSEPVAQLDAARLGLQGTSVTWPDVQWWRRYGDAQLDTLMTEALASNPSMTAAQARLAQANAAVRGARAPLFPQVDANYSLTRQHLPENYIYQPPLAGGVSSDNRLALDFSYELDFWGKNRSLLDAAVSRQAAAEADAQAARNLLARAVTRSYLNLQNAFAQHDVLQRILAQREDVLKLTQGRQNAGLDTLVEVKQAESSLATAKVELTQIETTIAQLRNQVAALAGAGPARGQQLQPVKLAAPAGVLPDSVPLDLLGHRADVTAARWRAEAARHNVDAARAQFYPNINLVAFAGFQAIGTANLLDAGSRTLGIGPAITLPIFHGGALNANLAGRRADADLAVADYNQNVLDAVRQVADALDALRLLGRETAQQRQARTAIDAAYDLAVQRYRAGMGNYLTVLVAQTGVLTQARLDTDLRFRAYQLDADLAYALGGGYTPPAAADGQAPSSTH</sequence>
<keyword evidence="12" id="KW-1185">Reference proteome</keyword>
<evidence type="ECO:0000256" key="6">
    <source>
        <dbReference type="ARBA" id="ARBA00023136"/>
    </source>
</evidence>
<keyword evidence="7 9" id="KW-0564">Palmitate</keyword>
<keyword evidence="8 9" id="KW-0449">Lipoprotein</keyword>
<evidence type="ECO:0000313" key="11">
    <source>
        <dbReference type="EMBL" id="CAP43416.1"/>
    </source>
</evidence>
<evidence type="ECO:0000256" key="1">
    <source>
        <dbReference type="ARBA" id="ARBA00004370"/>
    </source>
</evidence>
<dbReference type="GO" id="GO:0015562">
    <property type="term" value="F:efflux transmembrane transporter activity"/>
    <property type="evidence" value="ECO:0007669"/>
    <property type="project" value="InterPro"/>
</dbReference>